<dbReference type="InterPro" id="IPR036976">
    <property type="entry name" value="RimM_N_sf"/>
</dbReference>
<feature type="domain" description="Ribosome maturation factor RimM PRC barrel" evidence="7">
    <location>
        <begin position="101"/>
        <end position="166"/>
    </location>
</feature>
<keyword evidence="3 5" id="KW-0698">rRNA processing</keyword>
<comment type="subunit">
    <text evidence="5">Binds ribosomal protein uS19.</text>
</comment>
<comment type="similarity">
    <text evidence="5">Belongs to the RimM family.</text>
</comment>
<dbReference type="NCBIfam" id="TIGR02273">
    <property type="entry name" value="16S_RimM"/>
    <property type="match status" value="1"/>
</dbReference>
<dbReference type="Proteomes" id="UP001197875">
    <property type="component" value="Unassembled WGS sequence"/>
</dbReference>
<dbReference type="SUPFAM" id="SSF50447">
    <property type="entry name" value="Translation proteins"/>
    <property type="match status" value="1"/>
</dbReference>
<sequence>MEDFLQVGVITATHGIRGEVKVFPTTDDPERFLDLETVYLDTGREKKLLTISSVKFFKQFVILKFKEFDNINDVEPFRKKCLLVTRDQAVPLEEDEYFIADLIGLRVITDEDKVLGELTDVLETGANDVYQVTDENGKEILLPAIKDCILSVDLEKGEMKVHILEGLLDL</sequence>
<evidence type="ECO:0000256" key="4">
    <source>
        <dbReference type="ARBA" id="ARBA00023186"/>
    </source>
</evidence>
<dbReference type="GO" id="GO:0006364">
    <property type="term" value="P:rRNA processing"/>
    <property type="evidence" value="ECO:0007669"/>
    <property type="project" value="UniProtKB-UniRule"/>
</dbReference>
<evidence type="ECO:0000259" key="6">
    <source>
        <dbReference type="Pfam" id="PF01782"/>
    </source>
</evidence>
<keyword evidence="9" id="KW-1185">Reference proteome</keyword>
<evidence type="ECO:0000256" key="3">
    <source>
        <dbReference type="ARBA" id="ARBA00022552"/>
    </source>
</evidence>
<dbReference type="PANTHER" id="PTHR33692">
    <property type="entry name" value="RIBOSOME MATURATION FACTOR RIMM"/>
    <property type="match status" value="1"/>
</dbReference>
<evidence type="ECO:0000256" key="1">
    <source>
        <dbReference type="ARBA" id="ARBA00022490"/>
    </source>
</evidence>
<dbReference type="InterPro" id="IPR002676">
    <property type="entry name" value="RimM_N"/>
</dbReference>
<dbReference type="HAMAP" id="MF_00014">
    <property type="entry name" value="Ribosome_mat_RimM"/>
    <property type="match status" value="1"/>
</dbReference>
<evidence type="ECO:0000259" key="7">
    <source>
        <dbReference type="Pfam" id="PF24986"/>
    </source>
</evidence>
<dbReference type="InterPro" id="IPR011033">
    <property type="entry name" value="PRC_barrel-like_sf"/>
</dbReference>
<dbReference type="GO" id="GO:0043022">
    <property type="term" value="F:ribosome binding"/>
    <property type="evidence" value="ECO:0007669"/>
    <property type="project" value="InterPro"/>
</dbReference>
<proteinExistence type="inferred from homology"/>
<evidence type="ECO:0000313" key="9">
    <source>
        <dbReference type="Proteomes" id="UP001197875"/>
    </source>
</evidence>
<dbReference type="AlphaFoldDB" id="A0AAE3J523"/>
<dbReference type="Pfam" id="PF01782">
    <property type="entry name" value="RimM"/>
    <property type="match status" value="1"/>
</dbReference>
<evidence type="ECO:0000313" key="8">
    <source>
        <dbReference type="EMBL" id="MCC2188862.1"/>
    </source>
</evidence>
<dbReference type="Gene3D" id="2.30.30.240">
    <property type="entry name" value="PRC-barrel domain"/>
    <property type="match status" value="1"/>
</dbReference>
<dbReference type="Gene3D" id="2.40.30.60">
    <property type="entry name" value="RimM"/>
    <property type="match status" value="1"/>
</dbReference>
<reference evidence="8 9" key="1">
    <citation type="submission" date="2021-10" db="EMBL/GenBank/DDBJ databases">
        <title>Anaerobic single-cell dispensing facilitates the cultivation of human gut bacteria.</title>
        <authorList>
            <person name="Afrizal A."/>
        </authorList>
    </citation>
    <scope>NUCLEOTIDE SEQUENCE [LARGE SCALE GENOMIC DNA]</scope>
    <source>
        <strain evidence="8 9">CLA-AA-H277</strain>
    </source>
</reference>
<accession>A0AAE3J523</accession>
<evidence type="ECO:0000256" key="5">
    <source>
        <dbReference type="HAMAP-Rule" id="MF_00014"/>
    </source>
</evidence>
<dbReference type="GO" id="GO:0005840">
    <property type="term" value="C:ribosome"/>
    <property type="evidence" value="ECO:0007669"/>
    <property type="project" value="InterPro"/>
</dbReference>
<dbReference type="Pfam" id="PF24986">
    <property type="entry name" value="PRC_RimM"/>
    <property type="match status" value="1"/>
</dbReference>
<dbReference type="SUPFAM" id="SSF50346">
    <property type="entry name" value="PRC-barrel domain"/>
    <property type="match status" value="1"/>
</dbReference>
<comment type="domain">
    <text evidence="5">The PRC barrel domain binds ribosomal protein uS19.</text>
</comment>
<protein>
    <recommendedName>
        <fullName evidence="5">Ribosome maturation factor RimM</fullName>
    </recommendedName>
</protein>
<dbReference type="InterPro" id="IPR011961">
    <property type="entry name" value="RimM"/>
</dbReference>
<dbReference type="PANTHER" id="PTHR33692:SF1">
    <property type="entry name" value="RIBOSOME MATURATION FACTOR RIMM"/>
    <property type="match status" value="1"/>
</dbReference>
<gene>
    <name evidence="5 8" type="primary">rimM</name>
    <name evidence="8" type="ORF">LKD71_03325</name>
</gene>
<keyword evidence="1 5" id="KW-0963">Cytoplasm</keyword>
<keyword evidence="4 5" id="KW-0143">Chaperone</keyword>
<dbReference type="InterPro" id="IPR009000">
    <property type="entry name" value="Transl_B-barrel_sf"/>
</dbReference>
<comment type="function">
    <text evidence="5">An accessory protein needed during the final step in the assembly of 30S ribosomal subunit, possibly for assembly of the head region. Essential for efficient processing of 16S rRNA. May be needed both before and after RbfA during the maturation of 16S rRNA. It has affinity for free ribosomal 30S subunits but not for 70S ribosomes.</text>
</comment>
<keyword evidence="2 5" id="KW-0690">Ribosome biogenesis</keyword>
<feature type="domain" description="RimM N-terminal" evidence="6">
    <location>
        <begin position="6"/>
        <end position="88"/>
    </location>
</feature>
<dbReference type="RefSeq" id="WP_227614328.1">
    <property type="nucleotide sequence ID" value="NZ_JAJEPR010000004.1"/>
</dbReference>
<evidence type="ECO:0000256" key="2">
    <source>
        <dbReference type="ARBA" id="ARBA00022517"/>
    </source>
</evidence>
<name>A0AAE3J523_9FIRM</name>
<dbReference type="EMBL" id="JAJEPR010000004">
    <property type="protein sequence ID" value="MCC2188862.1"/>
    <property type="molecule type" value="Genomic_DNA"/>
</dbReference>
<comment type="caution">
    <text evidence="8">The sequence shown here is derived from an EMBL/GenBank/DDBJ whole genome shotgun (WGS) entry which is preliminary data.</text>
</comment>
<dbReference type="InterPro" id="IPR056792">
    <property type="entry name" value="PRC_RimM"/>
</dbReference>
<dbReference type="GO" id="GO:0005737">
    <property type="term" value="C:cytoplasm"/>
    <property type="evidence" value="ECO:0007669"/>
    <property type="project" value="UniProtKB-SubCell"/>
</dbReference>
<organism evidence="8 9">
    <name type="scientific">Fusicatenibacter faecihominis</name>
    <dbReference type="NCBI Taxonomy" id="2881276"/>
    <lineage>
        <taxon>Bacteria</taxon>
        <taxon>Bacillati</taxon>
        <taxon>Bacillota</taxon>
        <taxon>Clostridia</taxon>
        <taxon>Lachnospirales</taxon>
        <taxon>Lachnospiraceae</taxon>
        <taxon>Fusicatenibacter</taxon>
    </lineage>
</organism>
<dbReference type="GO" id="GO:0042274">
    <property type="term" value="P:ribosomal small subunit biogenesis"/>
    <property type="evidence" value="ECO:0007669"/>
    <property type="project" value="UniProtKB-UniRule"/>
</dbReference>
<comment type="subcellular location">
    <subcellularLocation>
        <location evidence="5">Cytoplasm</location>
    </subcellularLocation>
</comment>